<evidence type="ECO:0000256" key="1">
    <source>
        <dbReference type="SAM" id="Coils"/>
    </source>
</evidence>
<sequence length="67" mass="8033">MAKGKQLSFPITNVEWEIRYNEEVERRERAEDTLDDIQEAIDRLLCKYYGHADTTDHGECKRCWEKV</sequence>
<feature type="coiled-coil region" evidence="1">
    <location>
        <begin position="13"/>
        <end position="47"/>
    </location>
</feature>
<dbReference type="AlphaFoldDB" id="A0A0F9W9G4"/>
<organism evidence="2">
    <name type="scientific">marine sediment metagenome</name>
    <dbReference type="NCBI Taxonomy" id="412755"/>
    <lineage>
        <taxon>unclassified sequences</taxon>
        <taxon>metagenomes</taxon>
        <taxon>ecological metagenomes</taxon>
    </lineage>
</organism>
<name>A0A0F9W9G4_9ZZZZ</name>
<gene>
    <name evidence="2" type="ORF">LCGC14_0311090</name>
</gene>
<evidence type="ECO:0000313" key="2">
    <source>
        <dbReference type="EMBL" id="KKN82296.1"/>
    </source>
</evidence>
<accession>A0A0F9W9G4</accession>
<reference evidence="2" key="1">
    <citation type="journal article" date="2015" name="Nature">
        <title>Complex archaea that bridge the gap between prokaryotes and eukaryotes.</title>
        <authorList>
            <person name="Spang A."/>
            <person name="Saw J.H."/>
            <person name="Jorgensen S.L."/>
            <person name="Zaremba-Niedzwiedzka K."/>
            <person name="Martijn J."/>
            <person name="Lind A.E."/>
            <person name="van Eijk R."/>
            <person name="Schleper C."/>
            <person name="Guy L."/>
            <person name="Ettema T.J."/>
        </authorList>
    </citation>
    <scope>NUCLEOTIDE SEQUENCE</scope>
</reference>
<comment type="caution">
    <text evidence="2">The sequence shown here is derived from an EMBL/GenBank/DDBJ whole genome shotgun (WGS) entry which is preliminary data.</text>
</comment>
<dbReference type="EMBL" id="LAZR01000203">
    <property type="protein sequence ID" value="KKN82296.1"/>
    <property type="molecule type" value="Genomic_DNA"/>
</dbReference>
<protein>
    <submittedName>
        <fullName evidence="2">Uncharacterized protein</fullName>
    </submittedName>
</protein>
<keyword evidence="1" id="KW-0175">Coiled coil</keyword>
<proteinExistence type="predicted"/>